<comment type="caution">
    <text evidence="1">The sequence shown here is derived from an EMBL/GenBank/DDBJ whole genome shotgun (WGS) entry which is preliminary data.</text>
</comment>
<dbReference type="CDD" id="cd09917">
    <property type="entry name" value="F-box_SF"/>
    <property type="match status" value="1"/>
</dbReference>
<evidence type="ECO:0000313" key="2">
    <source>
        <dbReference type="Proteomes" id="UP001328107"/>
    </source>
</evidence>
<feature type="non-terminal residue" evidence="1">
    <location>
        <position position="230"/>
    </location>
</feature>
<dbReference type="AlphaFoldDB" id="A0AAN5C7L9"/>
<keyword evidence="2" id="KW-1185">Reference proteome</keyword>
<feature type="non-terminal residue" evidence="1">
    <location>
        <position position="1"/>
    </location>
</feature>
<organism evidence="1 2">
    <name type="scientific">Pristionchus mayeri</name>
    <dbReference type="NCBI Taxonomy" id="1317129"/>
    <lineage>
        <taxon>Eukaryota</taxon>
        <taxon>Metazoa</taxon>
        <taxon>Ecdysozoa</taxon>
        <taxon>Nematoda</taxon>
        <taxon>Chromadorea</taxon>
        <taxon>Rhabditida</taxon>
        <taxon>Rhabditina</taxon>
        <taxon>Diplogasteromorpha</taxon>
        <taxon>Diplogasteroidea</taxon>
        <taxon>Neodiplogasteridae</taxon>
        <taxon>Pristionchus</taxon>
    </lineage>
</organism>
<dbReference type="Proteomes" id="UP001328107">
    <property type="component" value="Unassembled WGS sequence"/>
</dbReference>
<dbReference type="EMBL" id="BTRK01000001">
    <property type="protein sequence ID" value="GMR31461.1"/>
    <property type="molecule type" value="Genomic_DNA"/>
</dbReference>
<accession>A0AAN5C7L9</accession>
<protein>
    <recommendedName>
        <fullName evidence="3">F-box domain-containing protein</fullName>
    </recommendedName>
</protein>
<name>A0AAN5C7L9_9BILA</name>
<evidence type="ECO:0008006" key="3">
    <source>
        <dbReference type="Google" id="ProtNLM"/>
    </source>
</evidence>
<reference evidence="2" key="1">
    <citation type="submission" date="2022-10" db="EMBL/GenBank/DDBJ databases">
        <title>Genome assembly of Pristionchus species.</title>
        <authorList>
            <person name="Yoshida K."/>
            <person name="Sommer R.J."/>
        </authorList>
    </citation>
    <scope>NUCLEOTIDE SEQUENCE [LARGE SCALE GENOMIC DNA]</scope>
    <source>
        <strain evidence="2">RS5460</strain>
    </source>
</reference>
<gene>
    <name evidence="1" type="ORF">PMAYCL1PPCAC_01656</name>
</gene>
<evidence type="ECO:0000313" key="1">
    <source>
        <dbReference type="EMBL" id="GMR31461.1"/>
    </source>
</evidence>
<proteinExistence type="predicted"/>
<sequence length="230" mass="26016">LSFIIQMSLSRPLALNGIKVVGEGRDYCPFLSLPNEVITRVLSDLPSKDRLRARVNKRLDAIEAKTDLKEVTVVEGVENSNATHPIDSNEIRFAINNSHSIDCISKIAKYDSIGSLTITFAGLGRIGMHIHSLIKQFKNLKILTLRFKQRTIERFLMNSSFVLDLTGLCEELTLELTADLAGDWGRILHKMAVNMINGLIKCRKFEFNQVKGIHFQWFLKRIGIEFSSGR</sequence>